<protein>
    <submittedName>
        <fullName evidence="3">MerR-like DNA binding protein</fullName>
    </submittedName>
</protein>
<dbReference type="GO" id="GO:0006355">
    <property type="term" value="P:regulation of DNA-templated transcription"/>
    <property type="evidence" value="ECO:0007669"/>
    <property type="project" value="InterPro"/>
</dbReference>
<feature type="compositionally biased region" description="Basic and acidic residues" evidence="1">
    <location>
        <begin position="145"/>
        <end position="154"/>
    </location>
</feature>
<feature type="region of interest" description="Disordered" evidence="1">
    <location>
        <begin position="119"/>
        <end position="244"/>
    </location>
</feature>
<organism evidence="3 4">
    <name type="scientific">Donghicola tyrosinivorans</name>
    <dbReference type="NCBI Taxonomy" id="1652492"/>
    <lineage>
        <taxon>Bacteria</taxon>
        <taxon>Pseudomonadati</taxon>
        <taxon>Pseudomonadota</taxon>
        <taxon>Alphaproteobacteria</taxon>
        <taxon>Rhodobacterales</taxon>
        <taxon>Roseobacteraceae</taxon>
        <taxon>Donghicola</taxon>
    </lineage>
</organism>
<dbReference type="SUPFAM" id="SSF46955">
    <property type="entry name" value="Putative DNA-binding domain"/>
    <property type="match status" value="1"/>
</dbReference>
<evidence type="ECO:0000313" key="3">
    <source>
        <dbReference type="EMBL" id="PRY94271.1"/>
    </source>
</evidence>
<dbReference type="Gene3D" id="1.10.1660.10">
    <property type="match status" value="1"/>
</dbReference>
<evidence type="ECO:0000313" key="4">
    <source>
        <dbReference type="Proteomes" id="UP000238392"/>
    </source>
</evidence>
<gene>
    <name evidence="3" type="ORF">CLV74_101408</name>
</gene>
<comment type="caution">
    <text evidence="3">The sequence shown here is derived from an EMBL/GenBank/DDBJ whole genome shotgun (WGS) entry which is preliminary data.</text>
</comment>
<name>A0A2T0X5N6_9RHOB</name>
<feature type="compositionally biased region" description="Low complexity" evidence="1">
    <location>
        <begin position="195"/>
        <end position="212"/>
    </location>
</feature>
<dbReference type="Pfam" id="PF13411">
    <property type="entry name" value="MerR_1"/>
    <property type="match status" value="1"/>
</dbReference>
<dbReference type="InterPro" id="IPR000551">
    <property type="entry name" value="MerR-type_HTH_dom"/>
</dbReference>
<evidence type="ECO:0000259" key="2">
    <source>
        <dbReference type="PROSITE" id="PS50937"/>
    </source>
</evidence>
<dbReference type="InterPro" id="IPR009061">
    <property type="entry name" value="DNA-bd_dom_put_sf"/>
</dbReference>
<dbReference type="PROSITE" id="PS50937">
    <property type="entry name" value="HTH_MERR_2"/>
    <property type="match status" value="1"/>
</dbReference>
<evidence type="ECO:0000256" key="1">
    <source>
        <dbReference type="SAM" id="MobiDB-lite"/>
    </source>
</evidence>
<accession>A0A2T0X5N6</accession>
<feature type="compositionally biased region" description="Acidic residues" evidence="1">
    <location>
        <begin position="164"/>
        <end position="178"/>
    </location>
</feature>
<feature type="domain" description="HTH merR-type" evidence="2">
    <location>
        <begin position="11"/>
        <end position="79"/>
    </location>
</feature>
<keyword evidence="4" id="KW-1185">Reference proteome</keyword>
<proteinExistence type="predicted"/>
<dbReference type="GO" id="GO:0003677">
    <property type="term" value="F:DNA binding"/>
    <property type="evidence" value="ECO:0007669"/>
    <property type="project" value="InterPro"/>
</dbReference>
<reference evidence="3 4" key="1">
    <citation type="submission" date="2018-03" db="EMBL/GenBank/DDBJ databases">
        <title>Genomic Encyclopedia of Archaeal and Bacterial Type Strains, Phase II (KMG-II): from individual species to whole genera.</title>
        <authorList>
            <person name="Goeker M."/>
        </authorList>
    </citation>
    <scope>NUCLEOTIDE SEQUENCE [LARGE SCALE GENOMIC DNA]</scope>
    <source>
        <strain evidence="3 4">DSM 100212</strain>
    </source>
</reference>
<dbReference type="EMBL" id="PVTQ01000001">
    <property type="protein sequence ID" value="PRY94271.1"/>
    <property type="molecule type" value="Genomic_DNA"/>
</dbReference>
<sequence length="282" mass="30672">MASKSRDAFRTISEVADWLDTPTHVLRFWESKFAQVKPVKRAGGRRYYRPADMELLGGIKKLLHEDGMTIKGVQKVLRESGVKHVASLSPALTAQTDDAETDASEAEVTVEAVAEVPAEATVPEVQETPDAPDEPIPLPQTAPRKVLDAPRPKDNLFAQGSLFDFDEDDDGDLFEDAPEAPPEAQVFPLRKPVDAAEPAPETPAEAPETSESQTDTAPESAPQPDAAPTQPVVLPEDPEDSQVLPRRSALAIALEMPREKRAALTTLAPRIIEIRDRLLAAK</sequence>
<dbReference type="RefSeq" id="WP_245888426.1">
    <property type="nucleotide sequence ID" value="NZ_PVTQ01000001.1"/>
</dbReference>
<dbReference type="SMART" id="SM00422">
    <property type="entry name" value="HTH_MERR"/>
    <property type="match status" value="1"/>
</dbReference>
<dbReference type="AlphaFoldDB" id="A0A2T0X5N6"/>
<dbReference type="Proteomes" id="UP000238392">
    <property type="component" value="Unassembled WGS sequence"/>
</dbReference>
<dbReference type="CDD" id="cd04765">
    <property type="entry name" value="HTH_MlrA-like_sg2"/>
    <property type="match status" value="1"/>
</dbReference>